<feature type="chain" id="PRO_5020183703" evidence="2">
    <location>
        <begin position="20"/>
        <end position="353"/>
    </location>
</feature>
<feature type="domain" description="Fe/B12 periplasmic-binding" evidence="3">
    <location>
        <begin position="38"/>
        <end position="308"/>
    </location>
</feature>
<dbReference type="AlphaFoldDB" id="A0A4V1M002"/>
<evidence type="ECO:0000256" key="2">
    <source>
        <dbReference type="SAM" id="SignalP"/>
    </source>
</evidence>
<evidence type="ECO:0000256" key="1">
    <source>
        <dbReference type="SAM" id="Coils"/>
    </source>
</evidence>
<dbReference type="OrthoDB" id="9775594at2"/>
<evidence type="ECO:0000313" key="4">
    <source>
        <dbReference type="EMBL" id="RXK02822.1"/>
    </source>
</evidence>
<dbReference type="RefSeq" id="WP_129088085.1">
    <property type="nucleotide sequence ID" value="NZ_CP053836.1"/>
</dbReference>
<dbReference type="InterPro" id="IPR002491">
    <property type="entry name" value="ABC_transptr_periplasmic_BD"/>
</dbReference>
<dbReference type="Proteomes" id="UP000289758">
    <property type="component" value="Unassembled WGS sequence"/>
</dbReference>
<dbReference type="PANTHER" id="PTHR30535">
    <property type="entry name" value="VITAMIN B12-BINDING PROTEIN"/>
    <property type="match status" value="1"/>
</dbReference>
<reference evidence="4 5" key="1">
    <citation type="submission" date="2017-10" db="EMBL/GenBank/DDBJ databases">
        <title>Genomics of the genus Arcobacter.</title>
        <authorList>
            <person name="Perez-Cataluna A."/>
            <person name="Figueras M.J."/>
        </authorList>
    </citation>
    <scope>NUCLEOTIDE SEQUENCE [LARGE SCALE GENOMIC DNA]</scope>
    <source>
        <strain evidence="4 5">CECT 8441</strain>
    </source>
</reference>
<protein>
    <submittedName>
        <fullName evidence="4">ABC transporter substrate-binding protein</fullName>
    </submittedName>
</protein>
<dbReference type="Pfam" id="PF01497">
    <property type="entry name" value="Peripla_BP_2"/>
    <property type="match status" value="1"/>
</dbReference>
<dbReference type="SUPFAM" id="SSF53807">
    <property type="entry name" value="Helical backbone' metal receptor"/>
    <property type="match status" value="1"/>
</dbReference>
<dbReference type="EMBL" id="PDKK01000014">
    <property type="protein sequence ID" value="RXK02822.1"/>
    <property type="molecule type" value="Genomic_DNA"/>
</dbReference>
<feature type="signal peptide" evidence="2">
    <location>
        <begin position="1"/>
        <end position="19"/>
    </location>
</feature>
<evidence type="ECO:0000313" key="5">
    <source>
        <dbReference type="Proteomes" id="UP000289758"/>
    </source>
</evidence>
<dbReference type="Gene3D" id="3.40.50.1980">
    <property type="entry name" value="Nitrogenase molybdenum iron protein domain"/>
    <property type="match status" value="2"/>
</dbReference>
<keyword evidence="5" id="KW-1185">Reference proteome</keyword>
<feature type="coiled-coil region" evidence="1">
    <location>
        <begin position="156"/>
        <end position="183"/>
    </location>
</feature>
<sequence length="353" mass="40682">MGKIKYILFMFLFSLPAFALTVTDLLNREVSLEKPANRVIALGTSLSYVTYLNSVDKVIGIEAIELKDVKKRAYTYVNRNKIKSLPIVGQGGKAKRPNLEAIITLRPDVIFTIVQDKSEADLLSKQLNIPVVVVGYGVESVEFEDIYKSLQIMGKILNKQNRAESLISYIKNLQKEFKRVEKRSRAYIGAVAYKGLQGITSTKTDFMPFRFSQVENIAFDLQKKGHLFIDKEYLLMKNPSRIFLDNAGWELILQEFNKDKSYFKRLKAFKDSSYLILANTFYYINIDQMLANSFFIAKTIYPKQYKDLDPIKKSNEIFEAFVGEPLYDMFKEDTGGFQKVYLENEKLKLKSIL</sequence>
<accession>A0A4V1M002</accession>
<gene>
    <name evidence="4" type="ORF">CRV07_13120</name>
</gene>
<dbReference type="PROSITE" id="PS50983">
    <property type="entry name" value="FE_B12_PBP"/>
    <property type="match status" value="1"/>
</dbReference>
<dbReference type="PANTHER" id="PTHR30535:SF34">
    <property type="entry name" value="MOLYBDATE-BINDING PROTEIN MOLA"/>
    <property type="match status" value="1"/>
</dbReference>
<keyword evidence="1" id="KW-0175">Coiled coil</keyword>
<evidence type="ECO:0000259" key="3">
    <source>
        <dbReference type="PROSITE" id="PS50983"/>
    </source>
</evidence>
<keyword evidence="2" id="KW-0732">Signal</keyword>
<name>A0A4V1M002_9BACT</name>
<proteinExistence type="predicted"/>
<comment type="caution">
    <text evidence="4">The sequence shown here is derived from an EMBL/GenBank/DDBJ whole genome shotgun (WGS) entry which is preliminary data.</text>
</comment>
<organism evidence="4 5">
    <name type="scientific">Halarcobacter ebronensis</name>
    <dbReference type="NCBI Taxonomy" id="1462615"/>
    <lineage>
        <taxon>Bacteria</taxon>
        <taxon>Pseudomonadati</taxon>
        <taxon>Campylobacterota</taxon>
        <taxon>Epsilonproteobacteria</taxon>
        <taxon>Campylobacterales</taxon>
        <taxon>Arcobacteraceae</taxon>
        <taxon>Halarcobacter</taxon>
    </lineage>
</organism>
<dbReference type="InterPro" id="IPR050902">
    <property type="entry name" value="ABC_Transporter_SBP"/>
</dbReference>